<dbReference type="SUPFAM" id="SSF48371">
    <property type="entry name" value="ARM repeat"/>
    <property type="match status" value="1"/>
</dbReference>
<dbReference type="InterPro" id="IPR011989">
    <property type="entry name" value="ARM-like"/>
</dbReference>
<evidence type="ECO:0000256" key="5">
    <source>
        <dbReference type="ARBA" id="ARBA00022927"/>
    </source>
</evidence>
<dbReference type="EMBL" id="JAOAOG010000239">
    <property type="protein sequence ID" value="KAJ6237573.1"/>
    <property type="molecule type" value="Genomic_DNA"/>
</dbReference>
<evidence type="ECO:0000313" key="7">
    <source>
        <dbReference type="EMBL" id="KAJ6237573.1"/>
    </source>
</evidence>
<keyword evidence="2" id="KW-0813">Transport</keyword>
<keyword evidence="3" id="KW-0963">Cytoplasm</keyword>
<evidence type="ECO:0000256" key="6">
    <source>
        <dbReference type="SAM" id="MobiDB-lite"/>
    </source>
</evidence>
<dbReference type="Gene3D" id="1.25.10.10">
    <property type="entry name" value="Leucine-rich Repeat Variant"/>
    <property type="match status" value="2"/>
</dbReference>
<evidence type="ECO:0000256" key="3">
    <source>
        <dbReference type="ARBA" id="ARBA00022490"/>
    </source>
</evidence>
<name>A0ABQ8Y0D6_9EUKA</name>
<proteinExistence type="predicted"/>
<feature type="region of interest" description="Disordered" evidence="6">
    <location>
        <begin position="354"/>
        <end position="385"/>
    </location>
</feature>
<dbReference type="InterPro" id="IPR040122">
    <property type="entry name" value="Importin_beta"/>
</dbReference>
<reference evidence="7" key="1">
    <citation type="submission" date="2022-08" db="EMBL/GenBank/DDBJ databases">
        <title>Novel sulfate-reducing endosymbionts in the free-living metamonad Anaeramoeba.</title>
        <authorList>
            <person name="Jerlstrom-Hultqvist J."/>
            <person name="Cepicka I."/>
            <person name="Gallot-Lavallee L."/>
            <person name="Salas-Leiva D."/>
            <person name="Curtis B.A."/>
            <person name="Zahonova K."/>
            <person name="Pipaliya S."/>
            <person name="Dacks J."/>
            <person name="Roger A.J."/>
        </authorList>
    </citation>
    <scope>NUCLEOTIDE SEQUENCE</scope>
    <source>
        <strain evidence="7">Schooner1</strain>
    </source>
</reference>
<evidence type="ECO:0000256" key="4">
    <source>
        <dbReference type="ARBA" id="ARBA00022737"/>
    </source>
</evidence>
<gene>
    <name evidence="7" type="ORF">M0813_27135</name>
</gene>
<evidence type="ECO:0008006" key="9">
    <source>
        <dbReference type="Google" id="ProtNLM"/>
    </source>
</evidence>
<protein>
    <recommendedName>
        <fullName evidence="9">ARM repeat-containing protein</fullName>
    </recommendedName>
</protein>
<dbReference type="PANTHER" id="PTHR10527">
    <property type="entry name" value="IMPORTIN BETA"/>
    <property type="match status" value="1"/>
</dbReference>
<comment type="caution">
    <text evidence="7">The sequence shown here is derived from an EMBL/GenBank/DDBJ whole genome shotgun (WGS) entry which is preliminary data.</text>
</comment>
<keyword evidence="5" id="KW-0653">Protein transport</keyword>
<dbReference type="Pfam" id="PF13513">
    <property type="entry name" value="HEAT_EZ"/>
    <property type="match status" value="1"/>
</dbReference>
<dbReference type="InterPro" id="IPR016024">
    <property type="entry name" value="ARM-type_fold"/>
</dbReference>
<dbReference type="Proteomes" id="UP001150062">
    <property type="component" value="Unassembled WGS sequence"/>
</dbReference>
<comment type="subcellular location">
    <subcellularLocation>
        <location evidence="1">Cytoplasm</location>
    </subcellularLocation>
</comment>
<keyword evidence="4" id="KW-0677">Repeat</keyword>
<feature type="compositionally biased region" description="Acidic residues" evidence="6">
    <location>
        <begin position="361"/>
        <end position="384"/>
    </location>
</feature>
<evidence type="ECO:0000256" key="2">
    <source>
        <dbReference type="ARBA" id="ARBA00022448"/>
    </source>
</evidence>
<sequence length="939" mass="109666">MSVEWKPIERVCSEILELLNQSFVFDNNVQSKVLLQLEKFNNSLEDFNNYLAFLLCRSLGQELKVRQMAGLILKNNLIQIIESKNQIYLEMLKKELVNGIPDANKVIRTTVNCVISQILSKSGFHSWPELYEILIEFLTSENELAIEGSLECILTFCEDNGGDQETDLCDSNLDELLPVILKFFQSKVVKFRMYAIKIYYELLLPMPTSLISTLTDYLKGLFYLIDDSELVIHIELVKTFSLLISIRIDYMLQYLDQIIPYIIKTMKENDHQLVLEACNFWKYCSFKSCKKYFKEDEIRELIEILLERMILSKFDRSVFENEQKLQSLIENDPNIDRDTLHKYYSYNKSLNGFDDASSSGSEDDEDYDSIENSDSENENSEYENSEVFNKNKGEWNIRDSAAEGFERIAKIFKNDFLLYFFPLMKDRLISKDPYVREVVVYALGQIAKSTSEAMLEHLPEIIPYFLQIINEEDELILKRKSLWALGKYSKNIIELVYNLIDTENEENAKELLLNVFQCFLNLMVDENQLLQRSAINGFTKFIRAIGDKGISEHLLPILENISIASEKYSKRNLLLLYDLCGTIAEIVQEELNTKKDYSDLILQVLFKKWQDIEDDDPHLLAIFDNLNVVIPQITSFITPYCETIFQRCVNIIETTVLGYYAIENSDNNNNNNNNVNLENFEKSLPPKIIMVFAIEVLSNLYDVMKEELSPLFLQTKIIEMIPYLIQDIDSDVREVSFGLLGSITKYSFDLINQDVNELLPLLINQINLDYSSVCNNAIWTLSEIIIQTPESIEPFSEPILEKLIKIIKILSLEKNLLENCAIALNFMGLHYPEITSIHLNIFFSNLCFVMKLIKRERDKDLAYRGLCNLIQKNPQVLLDRFSHFLEAICYYKNPKKDLSEVFLMFINEYKETKKENWIEEFESLPLRIQEFLKDKYNDY</sequence>
<accession>A0ABQ8Y0D6</accession>
<evidence type="ECO:0000313" key="8">
    <source>
        <dbReference type="Proteomes" id="UP001150062"/>
    </source>
</evidence>
<organism evidence="7 8">
    <name type="scientific">Anaeramoeba flamelloides</name>
    <dbReference type="NCBI Taxonomy" id="1746091"/>
    <lineage>
        <taxon>Eukaryota</taxon>
        <taxon>Metamonada</taxon>
        <taxon>Anaeramoebidae</taxon>
        <taxon>Anaeramoeba</taxon>
    </lineage>
</organism>
<evidence type="ECO:0000256" key="1">
    <source>
        <dbReference type="ARBA" id="ARBA00004496"/>
    </source>
</evidence>
<keyword evidence="8" id="KW-1185">Reference proteome</keyword>